<dbReference type="Proteomes" id="UP001319861">
    <property type="component" value="Chromosome"/>
</dbReference>
<dbReference type="Gene3D" id="3.90.850.10">
    <property type="entry name" value="Fumarylacetoacetase-like, C-terminal domain"/>
    <property type="match status" value="1"/>
</dbReference>
<evidence type="ECO:0000313" key="4">
    <source>
        <dbReference type="EMBL" id="BCT74334.1"/>
    </source>
</evidence>
<dbReference type="RefSeq" id="WP_229231084.1">
    <property type="nucleotide sequence ID" value="NZ_AP024525.1"/>
</dbReference>
<feature type="domain" description="Fumarylacetoacetase-like C-terminal" evidence="3">
    <location>
        <begin position="76"/>
        <end position="280"/>
    </location>
</feature>
<dbReference type="InterPro" id="IPR036663">
    <property type="entry name" value="Fumarylacetoacetase_C_sf"/>
</dbReference>
<dbReference type="EMBL" id="AP024525">
    <property type="protein sequence ID" value="BCT74334.1"/>
    <property type="molecule type" value="Genomic_DNA"/>
</dbReference>
<evidence type="ECO:0000313" key="5">
    <source>
        <dbReference type="Proteomes" id="UP001319861"/>
    </source>
</evidence>
<organism evidence="4 5">
    <name type="scientific">Sinomonas cyclohexanicum</name>
    <name type="common">Corynebacterium cyclohexanicum</name>
    <dbReference type="NCBI Taxonomy" id="322009"/>
    <lineage>
        <taxon>Bacteria</taxon>
        <taxon>Bacillati</taxon>
        <taxon>Actinomycetota</taxon>
        <taxon>Actinomycetes</taxon>
        <taxon>Micrococcales</taxon>
        <taxon>Micrococcaceae</taxon>
        <taxon>Sinomonas</taxon>
    </lineage>
</organism>
<evidence type="ECO:0000256" key="1">
    <source>
        <dbReference type="ARBA" id="ARBA00010211"/>
    </source>
</evidence>
<dbReference type="PANTHER" id="PTHR42796">
    <property type="entry name" value="FUMARYLACETOACETATE HYDROLASE DOMAIN-CONTAINING PROTEIN 2A-RELATED"/>
    <property type="match status" value="1"/>
</dbReference>
<dbReference type="SUPFAM" id="SSF56529">
    <property type="entry name" value="FAH"/>
    <property type="match status" value="1"/>
</dbReference>
<dbReference type="Pfam" id="PF01557">
    <property type="entry name" value="FAA_hydrolase"/>
    <property type="match status" value="1"/>
</dbReference>
<proteinExistence type="inferred from homology"/>
<comment type="similarity">
    <text evidence="1">Belongs to the FAH family.</text>
</comment>
<name>A0ABM7PQ72_SINCY</name>
<dbReference type="PANTHER" id="PTHR42796:SF4">
    <property type="entry name" value="FUMARYLACETOACETATE HYDROLASE DOMAIN-CONTAINING PROTEIN 2A"/>
    <property type="match status" value="1"/>
</dbReference>
<keyword evidence="5" id="KW-1185">Reference proteome</keyword>
<evidence type="ECO:0000256" key="2">
    <source>
        <dbReference type="ARBA" id="ARBA00022723"/>
    </source>
</evidence>
<dbReference type="InterPro" id="IPR011234">
    <property type="entry name" value="Fumarylacetoacetase-like_C"/>
</dbReference>
<evidence type="ECO:0000259" key="3">
    <source>
        <dbReference type="Pfam" id="PF01557"/>
    </source>
</evidence>
<keyword evidence="2" id="KW-0479">Metal-binding</keyword>
<accession>A0ABM7PQ72</accession>
<sequence>MNYVSFTTPDGAATWGVALDGRVHDLGPTGANVAETLKDLVADGRFGTLAEEQVREAPAFDEADVALLPPITEPGKVLCIGVNYVSHQQETGRTNQKAPTVFIRFADSQMGHNAPALMPTSTTQYDYEGEMALVIAKDAYRVSADDAWGYVAGYAAYNDFSVRDWQLAATQWTPGKNFPGTGAFGPYLVPAADLGSVDELKLETRVNGEVRQSASVADLYFSIPQIIEYLTAWTKLSAGDVVVTGTPGGVGLFMEPKGFLSPGDVVEVEITRLGTLTNTVALDA</sequence>
<reference evidence="4 5" key="1">
    <citation type="journal article" date="2021" name="J. Biosci. Bioeng.">
        <title>Identification and characterization of a chc gene cluster responsible for the aromatization pathway of cyclohexanecarboxylate degradation in Sinomonas cyclohexanicum ATCC 51369.</title>
        <authorList>
            <person name="Yamamoto T."/>
            <person name="Hasegawa Y."/>
            <person name="Lau P.C.K."/>
            <person name="Iwaki H."/>
        </authorList>
    </citation>
    <scope>NUCLEOTIDE SEQUENCE [LARGE SCALE GENOMIC DNA]</scope>
    <source>
        <strain evidence="4 5">ATCC 51369</strain>
    </source>
</reference>
<protein>
    <submittedName>
        <fullName evidence="4">Oxygenase</fullName>
    </submittedName>
</protein>
<gene>
    <name evidence="4" type="ORF">SCMU_01760</name>
</gene>
<dbReference type="InterPro" id="IPR051121">
    <property type="entry name" value="FAH"/>
</dbReference>